<dbReference type="InterPro" id="IPR011009">
    <property type="entry name" value="Kinase-like_dom_sf"/>
</dbReference>
<keyword evidence="2" id="KW-0808">Transferase</keyword>
<dbReference type="GO" id="GO:0004674">
    <property type="term" value="F:protein serine/threonine kinase activity"/>
    <property type="evidence" value="ECO:0007669"/>
    <property type="project" value="UniProtKB-KW"/>
</dbReference>
<dbReference type="FunFam" id="1.10.510.10:FF:000624">
    <property type="entry name" value="Mitogen-activated protein kinase"/>
    <property type="match status" value="1"/>
</dbReference>
<dbReference type="AlphaFoldDB" id="A0A813XXP7"/>
<dbReference type="EMBL" id="CAJOBC010001204">
    <property type="protein sequence ID" value="CAF3663178.1"/>
    <property type="molecule type" value="Genomic_DNA"/>
</dbReference>
<sequence length="831" mass="96441">MEHSYNLLVSREQTAFKDTWSILTVADKRYMEQRNVYPSYCTDLEVIDRELKILQSLKYENVVELIEWFREKKQVYLVFEYVEWNMLQVLQDQPDGLPDNQVRNLTYQLINAIYWCHSREIIHRDIKPENLLIGKNWVLKLCDFGFARELDKASCDYYTDYVATRWYRAPELLIGLPYGKGVDVWAIGCIMAELSTGQAIFPGESDIDQLYRIQKSLGPLPAKHFEALRSNPKFEGLKFPAIQQLETLEQRYNHILSSDLLSLLKITLRVSANDRWTAEQCKQHEAFARYPHHPAEQHPKRQQRAYENRQRTTSIRDNEAVVPNVSHSSFKQKRSNEIDSRIPTIIDNVTDISFNDLSRTTVFIPPPPSRIEEHSRTSSQQSTAQVRLKRRNTQTIHIAENNETSSRTSYHHHHHGKHPLKISPSRSRLSQRERSLSSSDDGSDDQRPPRQKASRQKNNQQQTIKPTHRPSSDSSEELSIFSCSKKYLKSQLMKPADMKISRQQSLDESQQVLMQQQQRHHQQQILNVTKPVYTSNGVMLRKQSKDINKRFKRFSLDNEQLEKIDKQNQQQTPEPNIYRSSLAIVPNVNNSMYGTHINTTSSSSSSDHNPLQQQREIRALQLNNNRDEINTVEQRPRTRDWAHELTRSRTIDCHPNETPIIRACSRQTTLIVVEYEPDTLEQTDIDSTVSSMLGSNVPSYCTSRSLEQTQKYPWNNDRRPIYGSDSHLLVANMSNVTTRPFYSPTKGEIRPFSKLSVAPRDPNHDIKSAKLSKAPLRTPVDKKLMLPPSMLGIYPYARNAVIHQPSTITQLARQPLIRLPSTKSRKDTYDH</sequence>
<dbReference type="PANTHER" id="PTHR24055">
    <property type="entry name" value="MITOGEN-ACTIVATED PROTEIN KINASE"/>
    <property type="match status" value="1"/>
</dbReference>
<feature type="compositionally biased region" description="Basic residues" evidence="6">
    <location>
        <begin position="409"/>
        <end position="420"/>
    </location>
</feature>
<dbReference type="Proteomes" id="UP000677228">
    <property type="component" value="Unassembled WGS sequence"/>
</dbReference>
<keyword evidence="5" id="KW-0067">ATP-binding</keyword>
<name>A0A813XXP7_9BILA</name>
<dbReference type="PROSITE" id="PS50011">
    <property type="entry name" value="PROTEIN_KINASE_DOM"/>
    <property type="match status" value="1"/>
</dbReference>
<protein>
    <recommendedName>
        <fullName evidence="7">Protein kinase domain-containing protein</fullName>
    </recommendedName>
</protein>
<reference evidence="9" key="1">
    <citation type="submission" date="2021-02" db="EMBL/GenBank/DDBJ databases">
        <authorList>
            <person name="Nowell W R."/>
        </authorList>
    </citation>
    <scope>NUCLEOTIDE SEQUENCE</scope>
</reference>
<evidence type="ECO:0000256" key="6">
    <source>
        <dbReference type="SAM" id="MobiDB-lite"/>
    </source>
</evidence>
<dbReference type="PROSITE" id="PS00108">
    <property type="entry name" value="PROTEIN_KINASE_ST"/>
    <property type="match status" value="1"/>
</dbReference>
<dbReference type="EMBL" id="CAJOBA010000197">
    <property type="protein sequence ID" value="CAF3513033.1"/>
    <property type="molecule type" value="Genomic_DNA"/>
</dbReference>
<evidence type="ECO:0000256" key="1">
    <source>
        <dbReference type="ARBA" id="ARBA00022527"/>
    </source>
</evidence>
<feature type="region of interest" description="Disordered" evidence="6">
    <location>
        <begin position="360"/>
        <end position="478"/>
    </location>
</feature>
<dbReference type="Proteomes" id="UP000663829">
    <property type="component" value="Unassembled WGS sequence"/>
</dbReference>
<organism evidence="9 12">
    <name type="scientific">Didymodactylos carnosus</name>
    <dbReference type="NCBI Taxonomy" id="1234261"/>
    <lineage>
        <taxon>Eukaryota</taxon>
        <taxon>Metazoa</taxon>
        <taxon>Spiralia</taxon>
        <taxon>Gnathifera</taxon>
        <taxon>Rotifera</taxon>
        <taxon>Eurotatoria</taxon>
        <taxon>Bdelloidea</taxon>
        <taxon>Philodinida</taxon>
        <taxon>Philodinidae</taxon>
        <taxon>Didymodactylos</taxon>
    </lineage>
</organism>
<keyword evidence="12" id="KW-1185">Reference proteome</keyword>
<keyword evidence="4" id="KW-0418">Kinase</keyword>
<dbReference type="SUPFAM" id="SSF56112">
    <property type="entry name" value="Protein kinase-like (PK-like)"/>
    <property type="match status" value="1"/>
</dbReference>
<dbReference type="GO" id="GO:0005524">
    <property type="term" value="F:ATP binding"/>
    <property type="evidence" value="ECO:0007669"/>
    <property type="project" value="UniProtKB-KW"/>
</dbReference>
<evidence type="ECO:0000313" key="9">
    <source>
        <dbReference type="EMBL" id="CAF0876355.1"/>
    </source>
</evidence>
<dbReference type="SMART" id="SM00220">
    <property type="entry name" value="S_TKc"/>
    <property type="match status" value="1"/>
</dbReference>
<comment type="caution">
    <text evidence="9">The sequence shown here is derived from an EMBL/GenBank/DDBJ whole genome shotgun (WGS) entry which is preliminary data.</text>
</comment>
<dbReference type="Gene3D" id="3.30.200.20">
    <property type="entry name" value="Phosphorylase Kinase, domain 1"/>
    <property type="match status" value="1"/>
</dbReference>
<evidence type="ECO:0000256" key="5">
    <source>
        <dbReference type="ARBA" id="ARBA00022840"/>
    </source>
</evidence>
<dbReference type="Proteomes" id="UP000682733">
    <property type="component" value="Unassembled WGS sequence"/>
</dbReference>
<evidence type="ECO:0000256" key="4">
    <source>
        <dbReference type="ARBA" id="ARBA00022777"/>
    </source>
</evidence>
<gene>
    <name evidence="9" type="ORF">GPM918_LOCUS7372</name>
    <name evidence="8" type="ORF">OVA965_LOCUS1160</name>
    <name evidence="11" type="ORF">SRO942_LOCUS7372</name>
    <name evidence="10" type="ORF">TMI583_LOCUS1161</name>
</gene>
<dbReference type="Gene3D" id="1.10.510.10">
    <property type="entry name" value="Transferase(Phosphotransferase) domain 1"/>
    <property type="match status" value="1"/>
</dbReference>
<keyword evidence="1" id="KW-0723">Serine/threonine-protein kinase</keyword>
<accession>A0A813XXP7</accession>
<feature type="domain" description="Protein kinase" evidence="7">
    <location>
        <begin position="1"/>
        <end position="287"/>
    </location>
</feature>
<dbReference type="Pfam" id="PF00069">
    <property type="entry name" value="Pkinase"/>
    <property type="match status" value="1"/>
</dbReference>
<feature type="compositionally biased region" description="Polar residues" evidence="6">
    <location>
        <begin position="456"/>
        <end position="465"/>
    </location>
</feature>
<feature type="compositionally biased region" description="Polar residues" evidence="6">
    <location>
        <begin position="393"/>
        <end position="408"/>
    </location>
</feature>
<evidence type="ECO:0000313" key="12">
    <source>
        <dbReference type="Proteomes" id="UP000663829"/>
    </source>
</evidence>
<keyword evidence="3" id="KW-0547">Nucleotide-binding</keyword>
<dbReference type="InterPro" id="IPR000719">
    <property type="entry name" value="Prot_kinase_dom"/>
</dbReference>
<evidence type="ECO:0000256" key="2">
    <source>
        <dbReference type="ARBA" id="ARBA00022679"/>
    </source>
</evidence>
<evidence type="ECO:0000313" key="11">
    <source>
        <dbReference type="EMBL" id="CAF3663178.1"/>
    </source>
</evidence>
<dbReference type="InterPro" id="IPR050117">
    <property type="entry name" value="MAPK"/>
</dbReference>
<dbReference type="Proteomes" id="UP000681722">
    <property type="component" value="Unassembled WGS sequence"/>
</dbReference>
<dbReference type="EMBL" id="CAJNOQ010001204">
    <property type="protein sequence ID" value="CAF0876355.1"/>
    <property type="molecule type" value="Genomic_DNA"/>
</dbReference>
<evidence type="ECO:0000313" key="8">
    <source>
        <dbReference type="EMBL" id="CAF0736311.1"/>
    </source>
</evidence>
<dbReference type="InterPro" id="IPR008271">
    <property type="entry name" value="Ser/Thr_kinase_AS"/>
</dbReference>
<evidence type="ECO:0000313" key="10">
    <source>
        <dbReference type="EMBL" id="CAF3513033.1"/>
    </source>
</evidence>
<dbReference type="OrthoDB" id="548217at2759"/>
<evidence type="ECO:0000259" key="7">
    <source>
        <dbReference type="PROSITE" id="PS50011"/>
    </source>
</evidence>
<evidence type="ECO:0000256" key="3">
    <source>
        <dbReference type="ARBA" id="ARBA00022741"/>
    </source>
</evidence>
<dbReference type="EMBL" id="CAJNOK010000197">
    <property type="protein sequence ID" value="CAF0736311.1"/>
    <property type="molecule type" value="Genomic_DNA"/>
</dbReference>
<feature type="region of interest" description="Disordered" evidence="6">
    <location>
        <begin position="593"/>
        <end position="612"/>
    </location>
</feature>
<proteinExistence type="predicted"/>